<feature type="compositionally biased region" description="Polar residues" evidence="1">
    <location>
        <begin position="327"/>
        <end position="350"/>
    </location>
</feature>
<sequence length="459" mass="50986">MRGLQTIDIGNGRETTETDTMIVSRDQQGKRESIVQLRPDVVLHLEMTIGEHEMKAGHSALAQIFVETLNDTIMIGTTPGEGIRVHLPDTQATPRRSDSPPPRPLLRGNSPGPSTYPTPRNYSPSPVRNKTEPDSPHTTSSHRSVLRGKEHHGRSDHGTPSRTSSPTHSRRERSRSQGSTKAEDESCDVTRSISHPPRSPLEKQPDTLPPSRDHSPPGAASSKSPLHARPSSPTIVKEEVHLEQQVPMEHREEELASWLNASRDKGKSKEEPETTEDIEMRADIPHSPASNPRELEQFPRRRSRSPPTGPRHYLNIPTGPAFAQHISPANSNESVQSPQLNSPATWTQTRMDVDPSPKAEASQSQVTHPPYEPKPYPAKQFEPEIARLETLCQATMADYAQSGHEVRRARHELEMATIDFRAAELRREIADAQVEQARFGTLGIDTRFERISSPVPASA</sequence>
<dbReference type="KEGG" id="hir:HETIRDRAFT_448739"/>
<dbReference type="eggNOG" id="ENOG502SWF5">
    <property type="taxonomic scope" value="Eukaryota"/>
</dbReference>
<dbReference type="Proteomes" id="UP000030671">
    <property type="component" value="Unassembled WGS sequence"/>
</dbReference>
<reference evidence="2 3" key="1">
    <citation type="journal article" date="2012" name="New Phytol.">
        <title>Insight into trade-off between wood decay and parasitism from the genome of a fungal forest pathogen.</title>
        <authorList>
            <person name="Olson A."/>
            <person name="Aerts A."/>
            <person name="Asiegbu F."/>
            <person name="Belbahri L."/>
            <person name="Bouzid O."/>
            <person name="Broberg A."/>
            <person name="Canback B."/>
            <person name="Coutinho P.M."/>
            <person name="Cullen D."/>
            <person name="Dalman K."/>
            <person name="Deflorio G."/>
            <person name="van Diepen L.T."/>
            <person name="Dunand C."/>
            <person name="Duplessis S."/>
            <person name="Durling M."/>
            <person name="Gonthier P."/>
            <person name="Grimwood J."/>
            <person name="Fossdal C.G."/>
            <person name="Hansson D."/>
            <person name="Henrissat B."/>
            <person name="Hietala A."/>
            <person name="Himmelstrand K."/>
            <person name="Hoffmeister D."/>
            <person name="Hogberg N."/>
            <person name="James T.Y."/>
            <person name="Karlsson M."/>
            <person name="Kohler A."/>
            <person name="Kues U."/>
            <person name="Lee Y.H."/>
            <person name="Lin Y.C."/>
            <person name="Lind M."/>
            <person name="Lindquist E."/>
            <person name="Lombard V."/>
            <person name="Lucas S."/>
            <person name="Lunden K."/>
            <person name="Morin E."/>
            <person name="Murat C."/>
            <person name="Park J."/>
            <person name="Raffaello T."/>
            <person name="Rouze P."/>
            <person name="Salamov A."/>
            <person name="Schmutz J."/>
            <person name="Solheim H."/>
            <person name="Stahlberg J."/>
            <person name="Velez H."/>
            <person name="de Vries R.P."/>
            <person name="Wiebenga A."/>
            <person name="Woodward S."/>
            <person name="Yakovlev I."/>
            <person name="Garbelotto M."/>
            <person name="Martin F."/>
            <person name="Grigoriev I.V."/>
            <person name="Stenlid J."/>
        </authorList>
    </citation>
    <scope>NUCLEOTIDE SEQUENCE [LARGE SCALE GENOMIC DNA]</scope>
    <source>
        <strain evidence="2 3">TC 32-1</strain>
    </source>
</reference>
<dbReference type="HOGENOM" id="CLU_595900_0_0_1"/>
<feature type="region of interest" description="Disordered" evidence="1">
    <location>
        <begin position="78"/>
        <end position="378"/>
    </location>
</feature>
<evidence type="ECO:0000256" key="1">
    <source>
        <dbReference type="SAM" id="MobiDB-lite"/>
    </source>
</evidence>
<accession>W4KKX3</accession>
<protein>
    <submittedName>
        <fullName evidence="2">Uncharacterized protein</fullName>
    </submittedName>
</protein>
<dbReference type="OrthoDB" id="3269397at2759"/>
<feature type="compositionally biased region" description="Basic and acidic residues" evidence="1">
    <location>
        <begin position="262"/>
        <end position="284"/>
    </location>
</feature>
<name>W4KKX3_HETIT</name>
<feature type="compositionally biased region" description="Basic and acidic residues" evidence="1">
    <location>
        <begin position="200"/>
        <end position="215"/>
    </location>
</feature>
<gene>
    <name evidence="2" type="ORF">HETIRDRAFT_448739</name>
</gene>
<evidence type="ECO:0000313" key="3">
    <source>
        <dbReference type="Proteomes" id="UP000030671"/>
    </source>
</evidence>
<dbReference type="EMBL" id="KI925455">
    <property type="protein sequence ID" value="ETW85716.1"/>
    <property type="molecule type" value="Genomic_DNA"/>
</dbReference>
<keyword evidence="3" id="KW-1185">Reference proteome</keyword>
<feature type="compositionally biased region" description="Basic and acidic residues" evidence="1">
    <location>
        <begin position="236"/>
        <end position="254"/>
    </location>
</feature>
<proteinExistence type="predicted"/>
<evidence type="ECO:0000313" key="2">
    <source>
        <dbReference type="EMBL" id="ETW85716.1"/>
    </source>
</evidence>
<feature type="compositionally biased region" description="Polar residues" evidence="1">
    <location>
        <begin position="111"/>
        <end position="128"/>
    </location>
</feature>
<organism evidence="2 3">
    <name type="scientific">Heterobasidion irregulare (strain TC 32-1)</name>
    <dbReference type="NCBI Taxonomy" id="747525"/>
    <lineage>
        <taxon>Eukaryota</taxon>
        <taxon>Fungi</taxon>
        <taxon>Dikarya</taxon>
        <taxon>Basidiomycota</taxon>
        <taxon>Agaricomycotina</taxon>
        <taxon>Agaricomycetes</taxon>
        <taxon>Russulales</taxon>
        <taxon>Bondarzewiaceae</taxon>
        <taxon>Heterobasidion</taxon>
        <taxon>Heterobasidion annosum species complex</taxon>
    </lineage>
</organism>
<dbReference type="InParanoid" id="W4KKX3"/>
<dbReference type="RefSeq" id="XP_009542547.1">
    <property type="nucleotide sequence ID" value="XM_009544252.1"/>
</dbReference>
<dbReference type="AlphaFoldDB" id="W4KKX3"/>
<dbReference type="GeneID" id="20675884"/>